<dbReference type="PRINTS" id="PR00480">
    <property type="entry name" value="ASTACIN"/>
</dbReference>
<evidence type="ECO:0000256" key="6">
    <source>
        <dbReference type="PROSITE-ProRule" id="PRU01211"/>
    </source>
</evidence>
<comment type="caution">
    <text evidence="6">Lacks conserved residue(s) required for the propagation of feature annotation.</text>
</comment>
<comment type="caution">
    <text evidence="9">The sequence shown here is derived from an EMBL/GenBank/DDBJ whole genome shotgun (WGS) entry which is preliminary data.</text>
</comment>
<dbReference type="SUPFAM" id="SSF55486">
    <property type="entry name" value="Metalloproteases ('zincins'), catalytic domain"/>
    <property type="match status" value="1"/>
</dbReference>
<evidence type="ECO:0000256" key="4">
    <source>
        <dbReference type="ARBA" id="ARBA00022833"/>
    </source>
</evidence>
<evidence type="ECO:0000259" key="8">
    <source>
        <dbReference type="PROSITE" id="PS51864"/>
    </source>
</evidence>
<comment type="cofactor">
    <cofactor evidence="6 7">
        <name>Zn(2+)</name>
        <dbReference type="ChEBI" id="CHEBI:29105"/>
    </cofactor>
    <text evidence="6 7">Binds 1 zinc ion per subunit.</text>
</comment>
<dbReference type="InterPro" id="IPR034035">
    <property type="entry name" value="Astacin-like_dom"/>
</dbReference>
<gene>
    <name evidence="9" type="ORF">ANN_21290</name>
</gene>
<keyword evidence="5 6" id="KW-0482">Metalloprotease</keyword>
<evidence type="ECO:0000256" key="5">
    <source>
        <dbReference type="ARBA" id="ARBA00023049"/>
    </source>
</evidence>
<dbReference type="PANTHER" id="PTHR10127">
    <property type="entry name" value="DISCOIDIN, CUB, EGF, LAMININ , AND ZINC METALLOPROTEASE DOMAIN CONTAINING"/>
    <property type="match status" value="1"/>
</dbReference>
<dbReference type="EMBL" id="JAJSOF020000029">
    <property type="protein sequence ID" value="KAJ4432667.1"/>
    <property type="molecule type" value="Genomic_DNA"/>
</dbReference>
<keyword evidence="10" id="KW-1185">Reference proteome</keyword>
<dbReference type="Proteomes" id="UP001148838">
    <property type="component" value="Unassembled WGS sequence"/>
</dbReference>
<dbReference type="PROSITE" id="PS51864">
    <property type="entry name" value="ASTACIN"/>
    <property type="match status" value="1"/>
</dbReference>
<evidence type="ECO:0000256" key="1">
    <source>
        <dbReference type="ARBA" id="ARBA00022670"/>
    </source>
</evidence>
<dbReference type="InterPro" id="IPR001506">
    <property type="entry name" value="Peptidase_M12A"/>
</dbReference>
<dbReference type="InterPro" id="IPR006026">
    <property type="entry name" value="Peptidase_Metallo"/>
</dbReference>
<name>A0ABQ8SG78_PERAM</name>
<dbReference type="Gene3D" id="3.40.390.10">
    <property type="entry name" value="Collagenase (Catalytic Domain)"/>
    <property type="match status" value="1"/>
</dbReference>
<keyword evidence="3 6" id="KW-0378">Hydrolase</keyword>
<evidence type="ECO:0000256" key="2">
    <source>
        <dbReference type="ARBA" id="ARBA00022723"/>
    </source>
</evidence>
<accession>A0ABQ8SG78</accession>
<keyword evidence="4 6" id="KW-0862">Zinc</keyword>
<dbReference type="InterPro" id="IPR024079">
    <property type="entry name" value="MetalloPept_cat_dom_sf"/>
</dbReference>
<feature type="binding site" evidence="6">
    <location>
        <position position="164"/>
    </location>
    <ligand>
        <name>Zn(2+)</name>
        <dbReference type="ChEBI" id="CHEBI:29105"/>
        <note>catalytic</note>
    </ligand>
</feature>
<reference evidence="9 10" key="1">
    <citation type="journal article" date="2022" name="Allergy">
        <title>Genome assembly and annotation of Periplaneta americana reveal a comprehensive cockroach allergen profile.</title>
        <authorList>
            <person name="Wang L."/>
            <person name="Xiong Q."/>
            <person name="Saelim N."/>
            <person name="Wang L."/>
            <person name="Nong W."/>
            <person name="Wan A.T."/>
            <person name="Shi M."/>
            <person name="Liu X."/>
            <person name="Cao Q."/>
            <person name="Hui J.H.L."/>
            <person name="Sookrung N."/>
            <person name="Leung T.F."/>
            <person name="Tungtrongchitr A."/>
            <person name="Tsui S.K.W."/>
        </authorList>
    </citation>
    <scope>NUCLEOTIDE SEQUENCE [LARGE SCALE GENOMIC DNA]</scope>
    <source>
        <strain evidence="9">PWHHKU_190912</strain>
    </source>
</reference>
<sequence length="280" mass="32980">MVCLLISEVELKLRMQVPPKPRHHALKRPYSPILKKQVERRVAEWSPQNKVNLWEISGQHEGDMLFHNFGRNGVIKKSERWPKGIIPYYITDDFSEEEKHIILDAMDTFNRKTCVKFRPYKKGDKDFITIVSQDAGCYSFVGHLDRGQVVNFQKQCLRHGTIMHELLHVLGFFHQHSASERDDFITINWNNIKKGNENQFGKNNTTNFGEPYDYESVMHYSTLAFSKNKEPTIIPLRDGVEIGQRRGASVIDLNKVRKMYRCKKLKNNRLWRKKIHKRRG</sequence>
<keyword evidence="2 6" id="KW-0479">Metal-binding</keyword>
<dbReference type="Pfam" id="PF01400">
    <property type="entry name" value="Astacin"/>
    <property type="match status" value="1"/>
</dbReference>
<feature type="domain" description="Peptidase M12A" evidence="8">
    <location>
        <begin position="72"/>
        <end position="263"/>
    </location>
</feature>
<dbReference type="PANTHER" id="PTHR10127:SF780">
    <property type="entry name" value="METALLOENDOPEPTIDASE"/>
    <property type="match status" value="1"/>
</dbReference>
<evidence type="ECO:0000256" key="7">
    <source>
        <dbReference type="RuleBase" id="RU361183"/>
    </source>
</evidence>
<feature type="active site" evidence="6">
    <location>
        <position position="165"/>
    </location>
</feature>
<dbReference type="CDD" id="cd04280">
    <property type="entry name" value="ZnMc_astacin_like"/>
    <property type="match status" value="1"/>
</dbReference>
<feature type="binding site" evidence="6">
    <location>
        <position position="168"/>
    </location>
    <ligand>
        <name>Zn(2+)</name>
        <dbReference type="ChEBI" id="CHEBI:29105"/>
        <note>catalytic</note>
    </ligand>
</feature>
<organism evidence="9 10">
    <name type="scientific">Periplaneta americana</name>
    <name type="common">American cockroach</name>
    <name type="synonym">Blatta americana</name>
    <dbReference type="NCBI Taxonomy" id="6978"/>
    <lineage>
        <taxon>Eukaryota</taxon>
        <taxon>Metazoa</taxon>
        <taxon>Ecdysozoa</taxon>
        <taxon>Arthropoda</taxon>
        <taxon>Hexapoda</taxon>
        <taxon>Insecta</taxon>
        <taxon>Pterygota</taxon>
        <taxon>Neoptera</taxon>
        <taxon>Polyneoptera</taxon>
        <taxon>Dictyoptera</taxon>
        <taxon>Blattodea</taxon>
        <taxon>Blattoidea</taxon>
        <taxon>Blattidae</taxon>
        <taxon>Blattinae</taxon>
        <taxon>Periplaneta</taxon>
    </lineage>
</organism>
<dbReference type="SMART" id="SM00235">
    <property type="entry name" value="ZnMc"/>
    <property type="match status" value="1"/>
</dbReference>
<keyword evidence="1 6" id="KW-0645">Protease</keyword>
<evidence type="ECO:0000313" key="10">
    <source>
        <dbReference type="Proteomes" id="UP001148838"/>
    </source>
</evidence>
<evidence type="ECO:0000256" key="3">
    <source>
        <dbReference type="ARBA" id="ARBA00022801"/>
    </source>
</evidence>
<dbReference type="EC" id="3.4.24.-" evidence="7"/>
<evidence type="ECO:0000313" key="9">
    <source>
        <dbReference type="EMBL" id="KAJ4432667.1"/>
    </source>
</evidence>
<proteinExistence type="predicted"/>
<protein>
    <recommendedName>
        <fullName evidence="7">Metalloendopeptidase</fullName>
        <ecNumber evidence="7">3.4.24.-</ecNumber>
    </recommendedName>
</protein>
<feature type="binding site" evidence="6">
    <location>
        <position position="174"/>
    </location>
    <ligand>
        <name>Zn(2+)</name>
        <dbReference type="ChEBI" id="CHEBI:29105"/>
        <note>catalytic</note>
    </ligand>
</feature>